<evidence type="ECO:0000256" key="1">
    <source>
        <dbReference type="SAM" id="MobiDB-lite"/>
    </source>
</evidence>
<name>A0A7S1QUE6_NEODS</name>
<gene>
    <name evidence="2" type="ORF">NDES1114_LOCUS31537</name>
</gene>
<sequence length="600" mass="66379">MDLSPADSSKPLGYDAGSDKHLRSFYLRPAIQRQVAQARVKAAVAHDERDPWTQLMQRLGPAADSRSSTQPPNTALLKRLCGCLSSQVCAFCASTLSRDSVVSRSGFRQAVGDVLEPRPPTARPSTANQQKAASSRPRSARPVGNVSCAARSPPPTNEPTSSRAGALRKQRFANVAKAQASRASDVAAAETAAQDPAKPRAAPRPVRPAHQPPKAVQRAPELAVPAKPATKRRGQPRTARHSAANATPPPTVDNGSADDDADRAVAESTGIEQSATPNPPVAAIHEPTGLEQRAARVIQAWTRGCLVRSHAAQCQQAAVRVQRHFREWYFSVSRTRAACLLQRISRGCRMRIRLRYMQLRGKLVVRAASALAQFWKEHMAAFAISVTRFDEHSVIIEEAREARATLSNSERNARAVIARCELDARCTASRSALQRECDEAFFSVLSRKAIIVAVSAKLVELERTEDRTRRELDANAVETLLEERHRIERFAVERLEEERARGDLICEAASEAAVLVEAAAMDDLKIIPLAWLRESETLGRLEISSRYAPHVRLHRDEYARVRLAFSESERRKLIEAVEKSERLHFQRQTSRLLERARAQK</sequence>
<feature type="region of interest" description="Disordered" evidence="1">
    <location>
        <begin position="265"/>
        <end position="284"/>
    </location>
</feature>
<proteinExistence type="predicted"/>
<dbReference type="EMBL" id="HBGF01047174">
    <property type="protein sequence ID" value="CAD9148546.1"/>
    <property type="molecule type" value="Transcribed_RNA"/>
</dbReference>
<feature type="compositionally biased region" description="Polar residues" evidence="1">
    <location>
        <begin position="123"/>
        <end position="137"/>
    </location>
</feature>
<feature type="compositionally biased region" description="Basic residues" evidence="1">
    <location>
        <begin position="229"/>
        <end position="240"/>
    </location>
</feature>
<reference evidence="2" key="1">
    <citation type="submission" date="2021-01" db="EMBL/GenBank/DDBJ databases">
        <authorList>
            <person name="Corre E."/>
            <person name="Pelletier E."/>
            <person name="Niang G."/>
            <person name="Scheremetjew M."/>
            <person name="Finn R."/>
            <person name="Kale V."/>
            <person name="Holt S."/>
            <person name="Cochrane G."/>
            <person name="Meng A."/>
            <person name="Brown T."/>
            <person name="Cohen L."/>
        </authorList>
    </citation>
    <scope>NUCLEOTIDE SEQUENCE</scope>
    <source>
        <strain evidence="2">CCAP 1951/1</strain>
    </source>
</reference>
<accession>A0A7S1QUE6</accession>
<organism evidence="2">
    <name type="scientific">Neobodo designis</name>
    <name type="common">Flagellated protozoan</name>
    <name type="synonym">Bodo designis</name>
    <dbReference type="NCBI Taxonomy" id="312471"/>
    <lineage>
        <taxon>Eukaryota</taxon>
        <taxon>Discoba</taxon>
        <taxon>Euglenozoa</taxon>
        <taxon>Kinetoplastea</taxon>
        <taxon>Metakinetoplastina</taxon>
        <taxon>Neobodonida</taxon>
        <taxon>Neobodo</taxon>
    </lineage>
</organism>
<feature type="region of interest" description="Disordered" evidence="1">
    <location>
        <begin position="112"/>
        <end position="260"/>
    </location>
</feature>
<dbReference type="Gene3D" id="1.20.5.190">
    <property type="match status" value="1"/>
</dbReference>
<feature type="compositionally biased region" description="Low complexity" evidence="1">
    <location>
        <begin position="176"/>
        <end position="213"/>
    </location>
</feature>
<evidence type="ECO:0000313" key="2">
    <source>
        <dbReference type="EMBL" id="CAD9148546.1"/>
    </source>
</evidence>
<protein>
    <submittedName>
        <fullName evidence="2">Uncharacterized protein</fullName>
    </submittedName>
</protein>
<dbReference type="AlphaFoldDB" id="A0A7S1QUE6"/>